<gene>
    <name evidence="3" type="ORF">AFUS01_LOCUS39251</name>
</gene>
<dbReference type="PROSITE" id="PS50020">
    <property type="entry name" value="WW_DOMAIN_2"/>
    <property type="match status" value="1"/>
</dbReference>
<dbReference type="PROSITE" id="PS01159">
    <property type="entry name" value="WW_DOMAIN_1"/>
    <property type="match status" value="1"/>
</dbReference>
<sequence>MENISVEASRMLDSILEQTQWFSSTDPQGKIYFYEENSSKSSWFLPVTENSGHTSAGARPTSCMPAQKQHESVI</sequence>
<dbReference type="Proteomes" id="UP000708208">
    <property type="component" value="Unassembled WGS sequence"/>
</dbReference>
<name>A0A8J2LWG2_9HEXA</name>
<protein>
    <recommendedName>
        <fullName evidence="2">WW domain-containing protein</fullName>
    </recommendedName>
</protein>
<feature type="region of interest" description="Disordered" evidence="1">
    <location>
        <begin position="49"/>
        <end position="74"/>
    </location>
</feature>
<proteinExistence type="predicted"/>
<dbReference type="InterPro" id="IPR001202">
    <property type="entry name" value="WW_dom"/>
</dbReference>
<keyword evidence="4" id="KW-1185">Reference proteome</keyword>
<dbReference type="EMBL" id="CAJVCH010551278">
    <property type="protein sequence ID" value="CAG7829386.1"/>
    <property type="molecule type" value="Genomic_DNA"/>
</dbReference>
<evidence type="ECO:0000313" key="3">
    <source>
        <dbReference type="EMBL" id="CAG7829386.1"/>
    </source>
</evidence>
<dbReference type="AlphaFoldDB" id="A0A8J2LWG2"/>
<comment type="caution">
    <text evidence="3">The sequence shown here is derived from an EMBL/GenBank/DDBJ whole genome shotgun (WGS) entry which is preliminary data.</text>
</comment>
<feature type="domain" description="WW" evidence="2">
    <location>
        <begin position="21"/>
        <end position="48"/>
    </location>
</feature>
<organism evidence="3 4">
    <name type="scientific">Allacma fusca</name>
    <dbReference type="NCBI Taxonomy" id="39272"/>
    <lineage>
        <taxon>Eukaryota</taxon>
        <taxon>Metazoa</taxon>
        <taxon>Ecdysozoa</taxon>
        <taxon>Arthropoda</taxon>
        <taxon>Hexapoda</taxon>
        <taxon>Collembola</taxon>
        <taxon>Symphypleona</taxon>
        <taxon>Sminthuridae</taxon>
        <taxon>Allacma</taxon>
    </lineage>
</organism>
<evidence type="ECO:0000313" key="4">
    <source>
        <dbReference type="Proteomes" id="UP000708208"/>
    </source>
</evidence>
<reference evidence="3" key="1">
    <citation type="submission" date="2021-06" db="EMBL/GenBank/DDBJ databases">
        <authorList>
            <person name="Hodson N. C."/>
            <person name="Mongue J. A."/>
            <person name="Jaron S. K."/>
        </authorList>
    </citation>
    <scope>NUCLEOTIDE SEQUENCE</scope>
</reference>
<evidence type="ECO:0000256" key="1">
    <source>
        <dbReference type="SAM" id="MobiDB-lite"/>
    </source>
</evidence>
<evidence type="ECO:0000259" key="2">
    <source>
        <dbReference type="PROSITE" id="PS50020"/>
    </source>
</evidence>
<dbReference type="OrthoDB" id="79452at2759"/>
<accession>A0A8J2LWG2</accession>